<dbReference type="SUPFAM" id="SSF53448">
    <property type="entry name" value="Nucleotide-diphospho-sugar transferases"/>
    <property type="match status" value="1"/>
</dbReference>
<evidence type="ECO:0000259" key="1">
    <source>
        <dbReference type="Pfam" id="PF00535"/>
    </source>
</evidence>
<dbReference type="PANTHER" id="PTHR22916">
    <property type="entry name" value="GLYCOSYLTRANSFERASE"/>
    <property type="match status" value="1"/>
</dbReference>
<dbReference type="CDD" id="cd00761">
    <property type="entry name" value="Glyco_tranf_GTA_type"/>
    <property type="match status" value="1"/>
</dbReference>
<dbReference type="Proteomes" id="UP001207337">
    <property type="component" value="Unassembled WGS sequence"/>
</dbReference>
<dbReference type="RefSeq" id="WP_265787160.1">
    <property type="nucleotide sequence ID" value="NZ_BAABRS010000001.1"/>
</dbReference>
<dbReference type="PANTHER" id="PTHR22916:SF3">
    <property type="entry name" value="UDP-GLCNAC:BETAGAL BETA-1,3-N-ACETYLGLUCOSAMINYLTRANSFERASE-LIKE PROTEIN 1"/>
    <property type="match status" value="1"/>
</dbReference>
<reference evidence="2 3" key="1">
    <citation type="submission" date="2021-11" db="EMBL/GenBank/DDBJ databases">
        <title>Aliifidinibius sp. nov., a new bacterium isolated from saline soil.</title>
        <authorList>
            <person name="Galisteo C."/>
            <person name="De La Haba R."/>
            <person name="Sanchez-Porro C."/>
            <person name="Ventosa A."/>
        </authorList>
    </citation>
    <scope>NUCLEOTIDE SEQUENCE [LARGE SCALE GENOMIC DNA]</scope>
    <source>
        <strain evidence="2 3">KACC 190600</strain>
    </source>
</reference>
<dbReference type="Pfam" id="PF00535">
    <property type="entry name" value="Glycos_transf_2"/>
    <property type="match status" value="1"/>
</dbReference>
<protein>
    <submittedName>
        <fullName evidence="2">Glycosyltransferase family 2 protein</fullName>
    </submittedName>
</protein>
<accession>A0ABT3PV30</accession>
<dbReference type="Gene3D" id="3.90.550.10">
    <property type="entry name" value="Spore Coat Polysaccharide Biosynthesis Protein SpsA, Chain A"/>
    <property type="match status" value="1"/>
</dbReference>
<evidence type="ECO:0000313" key="3">
    <source>
        <dbReference type="Proteomes" id="UP001207337"/>
    </source>
</evidence>
<dbReference type="InterPro" id="IPR001173">
    <property type="entry name" value="Glyco_trans_2-like"/>
</dbReference>
<comment type="caution">
    <text evidence="2">The sequence shown here is derived from an EMBL/GenBank/DDBJ whole genome shotgun (WGS) entry which is preliminary data.</text>
</comment>
<sequence>MLISVVIPCYNVEEYIDDCLHSILEQEYKNLEVIVVNDGSKDRTSQILSSWEKSGSLQIKVIEIKNSGAGAARNRGIRESKGKYIQFLDADDLLHPFKIAHQVSLIEKNNGKPDFIAATYKSKDKKGQTTLFEPDHRGVWYGLLSSNLGITSANFFKKESLREVGGFDVSLASSQEYDLMFRLLKRPSCSVLFDNAMYTIKRDINAEAISSGNQKANILRFVSLRKRMLEYLESSGSLTDDLYKTWCEVVFNAIKRLYQYDRYESIRLYNKLIPQSFVPALSGAISKKYQFFYRYFGFRVAQYLYSLKMKWY</sequence>
<name>A0ABT3PV30_9BACT</name>
<gene>
    <name evidence="2" type="ORF">LQ318_02250</name>
</gene>
<proteinExistence type="predicted"/>
<evidence type="ECO:0000313" key="2">
    <source>
        <dbReference type="EMBL" id="MCW9711714.1"/>
    </source>
</evidence>
<dbReference type="EMBL" id="JAJNDC010000001">
    <property type="protein sequence ID" value="MCW9711714.1"/>
    <property type="molecule type" value="Genomic_DNA"/>
</dbReference>
<keyword evidence="3" id="KW-1185">Reference proteome</keyword>
<organism evidence="2 3">
    <name type="scientific">Fodinibius salicampi</name>
    <dbReference type="NCBI Taxonomy" id="1920655"/>
    <lineage>
        <taxon>Bacteria</taxon>
        <taxon>Pseudomonadati</taxon>
        <taxon>Balneolota</taxon>
        <taxon>Balneolia</taxon>
        <taxon>Balneolales</taxon>
        <taxon>Balneolaceae</taxon>
        <taxon>Fodinibius</taxon>
    </lineage>
</organism>
<dbReference type="InterPro" id="IPR029044">
    <property type="entry name" value="Nucleotide-diphossugar_trans"/>
</dbReference>
<feature type="domain" description="Glycosyltransferase 2-like" evidence="1">
    <location>
        <begin position="4"/>
        <end position="126"/>
    </location>
</feature>